<organism evidence="12 13">
    <name type="scientific">Sutterella megalosphaeroides</name>
    <dbReference type="NCBI Taxonomy" id="2494234"/>
    <lineage>
        <taxon>Bacteria</taxon>
        <taxon>Pseudomonadati</taxon>
        <taxon>Pseudomonadota</taxon>
        <taxon>Betaproteobacteria</taxon>
        <taxon>Burkholderiales</taxon>
        <taxon>Sutterellaceae</taxon>
        <taxon>Sutterella</taxon>
    </lineage>
</organism>
<dbReference type="InterPro" id="IPR018212">
    <property type="entry name" value="Na/solute_symporter_CS"/>
</dbReference>
<dbReference type="InterPro" id="IPR038377">
    <property type="entry name" value="Na/Glc_symporter_sf"/>
</dbReference>
<feature type="transmembrane region" description="Helical" evidence="11">
    <location>
        <begin position="393"/>
        <end position="412"/>
    </location>
</feature>
<feature type="transmembrane region" description="Helical" evidence="11">
    <location>
        <begin position="37"/>
        <end position="57"/>
    </location>
</feature>
<feature type="transmembrane region" description="Helical" evidence="11">
    <location>
        <begin position="77"/>
        <end position="95"/>
    </location>
</feature>
<feature type="transmembrane region" description="Helical" evidence="11">
    <location>
        <begin position="315"/>
        <end position="339"/>
    </location>
</feature>
<evidence type="ECO:0000256" key="4">
    <source>
        <dbReference type="ARBA" id="ARBA00022475"/>
    </source>
</evidence>
<feature type="transmembrane region" description="Helical" evidence="11">
    <location>
        <begin position="224"/>
        <end position="242"/>
    </location>
</feature>
<keyword evidence="9" id="KW-0406">Ion transport</keyword>
<gene>
    <name evidence="12" type="primary">cht1</name>
    <name evidence="12" type="ORF">SUTMEG_02300</name>
</gene>
<keyword evidence="9" id="KW-0915">Sodium</keyword>
<dbReference type="Gene3D" id="1.20.1730.10">
    <property type="entry name" value="Sodium/glucose cotransporter"/>
    <property type="match status" value="1"/>
</dbReference>
<evidence type="ECO:0000256" key="1">
    <source>
        <dbReference type="ARBA" id="ARBA00004141"/>
    </source>
</evidence>
<dbReference type="NCBIfam" id="TIGR00813">
    <property type="entry name" value="sss"/>
    <property type="match status" value="1"/>
</dbReference>
<dbReference type="AlphaFoldDB" id="A0A2Z6I7N2"/>
<keyword evidence="7 11" id="KW-1133">Transmembrane helix</keyword>
<feature type="transmembrane region" description="Helical" evidence="11">
    <location>
        <begin position="263"/>
        <end position="289"/>
    </location>
</feature>
<dbReference type="GO" id="GO:0015293">
    <property type="term" value="F:symporter activity"/>
    <property type="evidence" value="ECO:0007669"/>
    <property type="project" value="UniProtKB-KW"/>
</dbReference>
<feature type="transmembrane region" description="Helical" evidence="11">
    <location>
        <begin position="147"/>
        <end position="167"/>
    </location>
</feature>
<feature type="transmembrane region" description="Helical" evidence="11">
    <location>
        <begin position="6"/>
        <end position="25"/>
    </location>
</feature>
<accession>A0A2Z6I7N2</accession>
<reference evidence="12 13" key="1">
    <citation type="journal article" date="2018" name="Int. J. Syst. Evol. Microbiol.">
        <title>Mesosutterella multiformis gen. nov., sp. nov., a member of the family Sutterellaceae and Sutterella megalosphaeroides sp. nov., isolated from human faeces.</title>
        <authorList>
            <person name="Sakamoto M."/>
            <person name="Ikeyama N."/>
            <person name="Kunihiro T."/>
            <person name="Iino T."/>
            <person name="Yuki M."/>
            <person name="Ohkuma M."/>
        </authorList>
    </citation>
    <scope>NUCLEOTIDE SEQUENCE [LARGE SCALE GENOMIC DNA]</scope>
    <source>
        <strain evidence="12 13">6FBBBH3</strain>
    </source>
</reference>
<dbReference type="InterPro" id="IPR050277">
    <property type="entry name" value="Sodium:Solute_Symporter"/>
</dbReference>
<evidence type="ECO:0000256" key="3">
    <source>
        <dbReference type="ARBA" id="ARBA00022448"/>
    </source>
</evidence>
<evidence type="ECO:0000256" key="7">
    <source>
        <dbReference type="ARBA" id="ARBA00022989"/>
    </source>
</evidence>
<feature type="transmembrane region" description="Helical" evidence="11">
    <location>
        <begin position="360"/>
        <end position="381"/>
    </location>
</feature>
<dbReference type="EMBL" id="AP018786">
    <property type="protein sequence ID" value="BBF22339.1"/>
    <property type="molecule type" value="Genomic_DNA"/>
</dbReference>
<evidence type="ECO:0000256" key="11">
    <source>
        <dbReference type="SAM" id="Phobius"/>
    </source>
</evidence>
<dbReference type="RefSeq" id="WP_120176004.1">
    <property type="nucleotide sequence ID" value="NZ_AP018786.1"/>
</dbReference>
<sequence length="503" mass="54026">MTLIGFILLYLLVTIGIGVYASMRVKNTNDFALAGRSLPLPMVITATFATWFGSETILGLPGRFIESGIAGVVEEPFGSGMALILVGAFFAQKLYKLNILTIGDYYRDRYGRGIEVLCSIFIVLSYLGWVGAQITALGLVINLVTGGYVSVTAGMIVGASVVLLYTMVGGMWSVAMTDFIQMIVIVAGLVAILFFASDLAGGMGNVLDYARERNLFHALPEPSLNGWLFWISAAMTMMIGSIPQQDVFQRVMSAKNVQTAVAGPIIGGSVYILFAFVPMLIVVAAVLVMPEAAQRMLAEDPQQLLPTLVRDYMPMWLRVLFFGAVLSAVMSTASATMLAPATTFVENILSHYVTLNEKNLLKAMRLTVAGFAVMVLLYSIYFEGAAVYDMVAMAYQFPVVGAFWPLVCGLYWKRTTRQGAYCSIVVGGIVWFVLTATSLGEVFPSVLGGFIASGLGMVVGSLLPTTGNREYLEAWRRRQHEEAAAAAGAASPESGALPAALPA</sequence>
<evidence type="ECO:0000256" key="10">
    <source>
        <dbReference type="RuleBase" id="RU362091"/>
    </source>
</evidence>
<dbReference type="OrthoDB" id="9789704at2"/>
<protein>
    <submittedName>
        <fullName evidence="12">Sodium:solute symporter</fullName>
    </submittedName>
</protein>
<keyword evidence="5 11" id="KW-0812">Transmembrane</keyword>
<dbReference type="PANTHER" id="PTHR48086">
    <property type="entry name" value="SODIUM/PROLINE SYMPORTER-RELATED"/>
    <property type="match status" value="1"/>
</dbReference>
<keyword evidence="6" id="KW-0769">Symport</keyword>
<keyword evidence="9" id="KW-0739">Sodium transport</keyword>
<dbReference type="PROSITE" id="PS00457">
    <property type="entry name" value="NA_SOLUT_SYMP_2"/>
    <property type="match status" value="1"/>
</dbReference>
<dbReference type="CDD" id="cd11474">
    <property type="entry name" value="SLC5sbd_CHT"/>
    <property type="match status" value="1"/>
</dbReference>
<proteinExistence type="inferred from homology"/>
<feature type="transmembrane region" description="Helical" evidence="11">
    <location>
        <begin position="116"/>
        <end position="141"/>
    </location>
</feature>
<dbReference type="GO" id="GO:0046942">
    <property type="term" value="P:carboxylic acid transport"/>
    <property type="evidence" value="ECO:0007669"/>
    <property type="project" value="UniProtKB-ARBA"/>
</dbReference>
<evidence type="ECO:0000256" key="5">
    <source>
        <dbReference type="ARBA" id="ARBA00022692"/>
    </source>
</evidence>
<dbReference type="Pfam" id="PF00474">
    <property type="entry name" value="SSF"/>
    <property type="match status" value="1"/>
</dbReference>
<comment type="subcellular location">
    <subcellularLocation>
        <location evidence="1">Membrane</location>
        <topology evidence="1">Multi-pass membrane protein</topology>
    </subcellularLocation>
</comment>
<evidence type="ECO:0000256" key="6">
    <source>
        <dbReference type="ARBA" id="ARBA00022847"/>
    </source>
</evidence>
<dbReference type="GO" id="GO:0006814">
    <property type="term" value="P:sodium ion transport"/>
    <property type="evidence" value="ECO:0007669"/>
    <property type="project" value="UniProtKB-KW"/>
</dbReference>
<feature type="transmembrane region" description="Helical" evidence="11">
    <location>
        <begin position="179"/>
        <end position="204"/>
    </location>
</feature>
<dbReference type="Proteomes" id="UP000271003">
    <property type="component" value="Chromosome"/>
</dbReference>
<keyword evidence="3" id="KW-0813">Transport</keyword>
<comment type="similarity">
    <text evidence="2 10">Belongs to the sodium:solute symporter (SSF) (TC 2.A.21) family.</text>
</comment>
<feature type="transmembrane region" description="Helical" evidence="11">
    <location>
        <begin position="442"/>
        <end position="463"/>
    </location>
</feature>
<dbReference type="PANTHER" id="PTHR48086:SF7">
    <property type="entry name" value="SODIUM-SOLUTE SYMPORTER-RELATED"/>
    <property type="match status" value="1"/>
</dbReference>
<dbReference type="KEGG" id="sutt:SUTMEG_02300"/>
<dbReference type="GO" id="GO:0005886">
    <property type="term" value="C:plasma membrane"/>
    <property type="evidence" value="ECO:0007669"/>
    <property type="project" value="TreeGrafter"/>
</dbReference>
<name>A0A2Z6I7N2_9BURK</name>
<keyword evidence="13" id="KW-1185">Reference proteome</keyword>
<evidence type="ECO:0000256" key="2">
    <source>
        <dbReference type="ARBA" id="ARBA00006434"/>
    </source>
</evidence>
<dbReference type="InterPro" id="IPR001734">
    <property type="entry name" value="Na/solute_symporter"/>
</dbReference>
<evidence type="ECO:0000313" key="12">
    <source>
        <dbReference type="EMBL" id="BBF22339.1"/>
    </source>
</evidence>
<keyword evidence="4" id="KW-1003">Cell membrane</keyword>
<evidence type="ECO:0000313" key="13">
    <source>
        <dbReference type="Proteomes" id="UP000271003"/>
    </source>
</evidence>
<evidence type="ECO:0000256" key="9">
    <source>
        <dbReference type="ARBA" id="ARBA00023201"/>
    </source>
</evidence>
<dbReference type="PROSITE" id="PS50283">
    <property type="entry name" value="NA_SOLUT_SYMP_3"/>
    <property type="match status" value="1"/>
</dbReference>
<evidence type="ECO:0000256" key="8">
    <source>
        <dbReference type="ARBA" id="ARBA00023136"/>
    </source>
</evidence>
<feature type="transmembrane region" description="Helical" evidence="11">
    <location>
        <begin position="419"/>
        <end position="436"/>
    </location>
</feature>
<keyword evidence="8 11" id="KW-0472">Membrane</keyword>